<feature type="compositionally biased region" description="Basic and acidic residues" evidence="1">
    <location>
        <begin position="1"/>
        <end position="16"/>
    </location>
</feature>
<organism evidence="2 3">
    <name type="scientific">Rhodococcus cerastii</name>
    <dbReference type="NCBI Taxonomy" id="908616"/>
    <lineage>
        <taxon>Bacteria</taxon>
        <taxon>Bacillati</taxon>
        <taxon>Actinomycetota</taxon>
        <taxon>Actinomycetes</taxon>
        <taxon>Mycobacteriales</taxon>
        <taxon>Nocardiaceae</taxon>
        <taxon>Rhodococcus</taxon>
    </lineage>
</organism>
<dbReference type="EMBL" id="JAWLKF010000001">
    <property type="protein sequence ID" value="MDV6301306.1"/>
    <property type="molecule type" value="Genomic_DNA"/>
</dbReference>
<proteinExistence type="predicted"/>
<feature type="region of interest" description="Disordered" evidence="1">
    <location>
        <begin position="1"/>
        <end position="29"/>
    </location>
</feature>
<keyword evidence="3" id="KW-1185">Reference proteome</keyword>
<gene>
    <name evidence="2" type="ORF">R3P93_01880</name>
</gene>
<sequence>MNDEANHDAANDKANHDAANPSEVVSPSPAAVRVVKGNPSDEEIAALVTVLTAAQGGSESTGDSRPRELWGSPKLLHRRFAPQSAYSYAASGRYPR</sequence>
<evidence type="ECO:0000256" key="1">
    <source>
        <dbReference type="SAM" id="MobiDB-lite"/>
    </source>
</evidence>
<dbReference type="Proteomes" id="UP001186104">
    <property type="component" value="Unassembled WGS sequence"/>
</dbReference>
<feature type="compositionally biased region" description="Low complexity" evidence="1">
    <location>
        <begin position="17"/>
        <end position="29"/>
    </location>
</feature>
<comment type="caution">
    <text evidence="2">The sequence shown here is derived from an EMBL/GenBank/DDBJ whole genome shotgun (WGS) entry which is preliminary data.</text>
</comment>
<evidence type="ECO:0000313" key="2">
    <source>
        <dbReference type="EMBL" id="MDV6301306.1"/>
    </source>
</evidence>
<dbReference type="Pfam" id="PF13822">
    <property type="entry name" value="ACC_epsilon"/>
    <property type="match status" value="1"/>
</dbReference>
<reference evidence="2 3" key="1">
    <citation type="submission" date="2023-10" db="EMBL/GenBank/DDBJ databases">
        <title>Development of a sustainable strategy for remediation of hydrocarbon-contaminated territories based on the waste exchange concept.</title>
        <authorList>
            <person name="Krivoruchko A."/>
        </authorList>
    </citation>
    <scope>NUCLEOTIDE SEQUENCE [LARGE SCALE GENOMIC DNA]</scope>
    <source>
        <strain evidence="2 3">IEGM 1327</strain>
    </source>
</reference>
<name>A0ABU4CWK7_9NOCA</name>
<dbReference type="RefSeq" id="WP_317532309.1">
    <property type="nucleotide sequence ID" value="NZ_JAWLKF010000001.1"/>
</dbReference>
<evidence type="ECO:0000313" key="3">
    <source>
        <dbReference type="Proteomes" id="UP001186104"/>
    </source>
</evidence>
<protein>
    <submittedName>
        <fullName evidence="2">Acyl-CoA carboxylase subunit epsilon</fullName>
    </submittedName>
</protein>
<accession>A0ABU4CWK7</accession>
<dbReference type="InterPro" id="IPR032716">
    <property type="entry name" value="ACC_epsilon"/>
</dbReference>